<name>A0A084U4J1_MALIO</name>
<dbReference type="PANTHER" id="PTHR10353:SF139">
    <property type="entry name" value="6-PHOSPHO-BETA-GLUCOSIDASE GMUD"/>
    <property type="match status" value="1"/>
</dbReference>
<dbReference type="InterPro" id="IPR017853">
    <property type="entry name" value="GH"/>
</dbReference>
<dbReference type="InterPro" id="IPR001360">
    <property type="entry name" value="Glyco_hydro_1"/>
</dbReference>
<evidence type="ECO:0000313" key="2">
    <source>
        <dbReference type="EMBL" id="KFB07877.1"/>
    </source>
</evidence>
<comment type="similarity">
    <text evidence="1">Belongs to the glycosyl hydrolase 1 family.</text>
</comment>
<protein>
    <submittedName>
        <fullName evidence="2">Beta-glucosidase/6-phospho-beta-glucosidase/beta-galactosidase</fullName>
    </submittedName>
</protein>
<dbReference type="RefSeq" id="WP_051790214.1">
    <property type="nucleotide sequence ID" value="NZ_AWQU01000053.1"/>
</dbReference>
<dbReference type="GO" id="GO:0005829">
    <property type="term" value="C:cytosol"/>
    <property type="evidence" value="ECO:0007669"/>
    <property type="project" value="TreeGrafter"/>
</dbReference>
<keyword evidence="3" id="KW-1185">Reference proteome</keyword>
<evidence type="ECO:0000256" key="1">
    <source>
        <dbReference type="RuleBase" id="RU003690"/>
    </source>
</evidence>
<reference evidence="2 3" key="1">
    <citation type="journal article" date="2014" name="PLoS ONE">
        <title>Reduction of Hydrogen Peroxide Accumulation and Toxicity by a Catalase from Mycoplasma iowae.</title>
        <authorList>
            <person name="Pritchard R.E."/>
            <person name="Prassinos A.J."/>
            <person name="Osborne J.D."/>
            <person name="Raviv Z."/>
            <person name="Balish M.F."/>
        </authorList>
    </citation>
    <scope>NUCLEOTIDE SEQUENCE [LARGE SCALE GENOMIC DNA]</scope>
    <source>
        <strain evidence="2 3">DK-CPA</strain>
    </source>
</reference>
<sequence>MMKKFPEKFYWGGAISAIQVESTKDLKSQTNWDIFYKNNKTNFFDGIGPDNTCDHLKHFKDDLKLFKEVGCNSFRTSILWARIFPKQNEIDYESVKRYHEYFDYANELGLDIFLTLNHFDVPDWVYEKKGFESKEVVEEFVKFSKLVLDEYGNKIKVLCTFNEPLIPILHGYLSKIHPPAIIDPKRAVQAAYGMVLAHAKVSNLFYEEYKNKYPNLMLSVILNLTPAVPRDGIKYTKEDKIAAEYADTLLNDSLLYPMVKGVIDKKLVNILSENNLIPEHTQNELSIIRKTKIDILGINYYHPSRVVAPNGNETGFLKKFFVDYNWDKARINVFRGWEILPKSIYDLGMIVKNKFNNIPWYISENGMGVENEHLYKDEKTNIIQDDYRIAFISEHLEWLHKVIEAGSNCKGYHLWSLIDNWSFRNAFKNRYGLIEMDLNTKKRTIKKSGYWFKELTSTNALTIPYKKIEDTIDLKNIKYKESYN</sequence>
<dbReference type="PRINTS" id="PR00131">
    <property type="entry name" value="GLHYDRLASE1"/>
</dbReference>
<dbReference type="GO" id="GO:0016052">
    <property type="term" value="P:carbohydrate catabolic process"/>
    <property type="evidence" value="ECO:0007669"/>
    <property type="project" value="TreeGrafter"/>
</dbReference>
<dbReference type="GO" id="GO:0008422">
    <property type="term" value="F:beta-glucosidase activity"/>
    <property type="evidence" value="ECO:0007669"/>
    <property type="project" value="TreeGrafter"/>
</dbReference>
<dbReference type="PANTHER" id="PTHR10353">
    <property type="entry name" value="GLYCOSYL HYDROLASE"/>
    <property type="match status" value="1"/>
</dbReference>
<gene>
    <name evidence="2" type="primary">bglb2</name>
    <name evidence="2" type="ORF">P271_741</name>
</gene>
<evidence type="ECO:0000313" key="3">
    <source>
        <dbReference type="Proteomes" id="UP000028523"/>
    </source>
</evidence>
<dbReference type="AlphaFoldDB" id="A0A084U4J1"/>
<dbReference type="Pfam" id="PF00232">
    <property type="entry name" value="Glyco_hydro_1"/>
    <property type="match status" value="1"/>
</dbReference>
<accession>A0A084U4J1</accession>
<comment type="caution">
    <text evidence="2">The sequence shown here is derived from an EMBL/GenBank/DDBJ whole genome shotgun (WGS) entry which is preliminary data.</text>
</comment>
<dbReference type="SUPFAM" id="SSF51445">
    <property type="entry name" value="(Trans)glycosidases"/>
    <property type="match status" value="1"/>
</dbReference>
<dbReference type="Proteomes" id="UP000028523">
    <property type="component" value="Unassembled WGS sequence"/>
</dbReference>
<organism evidence="2 3">
    <name type="scientific">Malacoplasma iowae DK-CPA</name>
    <dbReference type="NCBI Taxonomy" id="1394179"/>
    <lineage>
        <taxon>Bacteria</taxon>
        <taxon>Bacillati</taxon>
        <taxon>Mycoplasmatota</taxon>
        <taxon>Mycoplasmoidales</taxon>
        <taxon>Mycoplasmoidaceae</taxon>
        <taxon>Malacoplasma</taxon>
    </lineage>
</organism>
<proteinExistence type="inferred from homology"/>
<dbReference type="EMBL" id="AWQU01000053">
    <property type="protein sequence ID" value="KFB07877.1"/>
    <property type="molecule type" value="Genomic_DNA"/>
</dbReference>
<dbReference type="Gene3D" id="3.20.20.80">
    <property type="entry name" value="Glycosidases"/>
    <property type="match status" value="1"/>
</dbReference>